<dbReference type="InterPro" id="IPR014085">
    <property type="entry name" value="Allophanate_hydrolase"/>
</dbReference>
<dbReference type="EMBL" id="MCRI01000006">
    <property type="protein sequence ID" value="ODN67410.1"/>
    <property type="molecule type" value="Genomic_DNA"/>
</dbReference>
<dbReference type="AlphaFoldDB" id="A0A1E3GTN4"/>
<dbReference type="RefSeq" id="WP_069295463.1">
    <property type="nucleotide sequence ID" value="NZ_MCRI01000006.1"/>
</dbReference>
<evidence type="ECO:0000259" key="2">
    <source>
        <dbReference type="Pfam" id="PF21986"/>
    </source>
</evidence>
<dbReference type="InterPro" id="IPR053844">
    <property type="entry name" value="AH_C"/>
</dbReference>
<dbReference type="STRING" id="291169.A9E74_00944"/>
<dbReference type="Pfam" id="PF01425">
    <property type="entry name" value="Amidase"/>
    <property type="match status" value="1"/>
</dbReference>
<dbReference type="NCBIfam" id="NF006043">
    <property type="entry name" value="PRK08186.1"/>
    <property type="match status" value="1"/>
</dbReference>
<dbReference type="Proteomes" id="UP000094379">
    <property type="component" value="Unassembled WGS sequence"/>
</dbReference>
<reference evidence="3 4" key="1">
    <citation type="submission" date="2016-07" db="EMBL/GenBank/DDBJ databases">
        <title>Draft Genome Sequence of Methylophaga muralis Bur 1.</title>
        <authorList>
            <person name="Vasilenko O.V."/>
            <person name="Doronina N.V."/>
            <person name="Shmareva M.N."/>
            <person name="Tarlachkov S.V."/>
            <person name="Mustakhimov I."/>
            <person name="Trotsenko Y.A."/>
        </authorList>
    </citation>
    <scope>NUCLEOTIDE SEQUENCE [LARGE SCALE GENOMIC DNA]</scope>
    <source>
        <strain evidence="3 4">Bur 1</strain>
    </source>
</reference>
<comment type="caution">
    <text evidence="3">The sequence shown here is derived from an EMBL/GenBank/DDBJ whole genome shotgun (WGS) entry which is preliminary data.</text>
</comment>
<sequence>MDMTIDAIHQAYRDGKLSPHKLIDEVLKRAATYADRNIWITLLSREAIQPYLDNLIGQSPDKLPLYGIPFAIKDNIELAGVDVTAGCEAYRYTPEQSAHVVELLIAAGAIPIGKTNMDQFATGLVGVRSPDKWGACQNSFDPEYISGGSSSGSAVAVALGLVSFSLGTDTAGSGRVPAAFNNLIGLKPSRGLLSNHGVVPACKSLDCMSIFSLTTDDANRVFEVAAAFDSKDDYSRPNKDTNRKNYGHISADSFNFAIPQAGQLAFFGDHETEQGFYKTLETLKNLGGICHEIDFEPFLTAARLLYEGPWVAERRIATANVKREAMLPVLQQILDSNNTASAEDLFSAEYQLQHCKQQVTPLLENFDFILTPTAGTIYKIKEVLAEPIKLNSQLGYYTNFMNLLDCSAVAVPAGFNSNGLPFGVTLFSRAFSDTRLLSYANQLQQTLKLPLGATALPLPDSRAINSGVTDRIKVVVCGAHLEGQPLNWQLRERGGKLIRATQTSQDYRLYALPGGPPARPGLVRDEHQGQAIEVELWELPTANFGSFVAGIPAPLGIGKVQLADQQWYTGFICEPYAITNATDISHLKGWRTYVQQQ</sequence>
<evidence type="ECO:0000313" key="4">
    <source>
        <dbReference type="Proteomes" id="UP000094379"/>
    </source>
</evidence>
<keyword evidence="3" id="KW-0378">Hydrolase</keyword>
<dbReference type="InterPro" id="IPR023631">
    <property type="entry name" value="Amidase_dom"/>
</dbReference>
<dbReference type="InterPro" id="IPR036928">
    <property type="entry name" value="AS_sf"/>
</dbReference>
<feature type="domain" description="Amidase" evidence="1">
    <location>
        <begin position="22"/>
        <end position="437"/>
    </location>
</feature>
<dbReference type="SUPFAM" id="SSF75304">
    <property type="entry name" value="Amidase signature (AS) enzymes"/>
    <property type="match status" value="1"/>
</dbReference>
<protein>
    <submittedName>
        <fullName evidence="3">Allophanate hydrolase</fullName>
        <ecNumber evidence="3">3.5.1.54</ecNumber>
    </submittedName>
</protein>
<evidence type="ECO:0000259" key="1">
    <source>
        <dbReference type="Pfam" id="PF01425"/>
    </source>
</evidence>
<dbReference type="Gene3D" id="3.90.1300.10">
    <property type="entry name" value="Amidase signature (AS) domain"/>
    <property type="match status" value="1"/>
</dbReference>
<dbReference type="Gene3D" id="3.10.490.10">
    <property type="entry name" value="Gamma-glutamyl cyclotransferase-like"/>
    <property type="match status" value="1"/>
</dbReference>
<dbReference type="GO" id="GO:0004039">
    <property type="term" value="F:allophanate hydrolase activity"/>
    <property type="evidence" value="ECO:0007669"/>
    <property type="project" value="UniProtKB-EC"/>
</dbReference>
<keyword evidence="4" id="KW-1185">Reference proteome</keyword>
<dbReference type="PANTHER" id="PTHR11895:SF169">
    <property type="entry name" value="GLUTAMYL-TRNA(GLN) AMIDOTRANSFERASE"/>
    <property type="match status" value="1"/>
</dbReference>
<proteinExistence type="predicted"/>
<accession>A0A1E3GTN4</accession>
<dbReference type="EC" id="3.5.1.54" evidence="3"/>
<dbReference type="Gene3D" id="1.20.58.1700">
    <property type="match status" value="1"/>
</dbReference>
<dbReference type="PANTHER" id="PTHR11895">
    <property type="entry name" value="TRANSAMIDASE"/>
    <property type="match status" value="1"/>
</dbReference>
<dbReference type="NCBIfam" id="TIGR02713">
    <property type="entry name" value="allophanate_hyd"/>
    <property type="match status" value="1"/>
</dbReference>
<dbReference type="Pfam" id="PF21986">
    <property type="entry name" value="AH_C"/>
    <property type="match status" value="1"/>
</dbReference>
<dbReference type="InterPro" id="IPR000120">
    <property type="entry name" value="Amidase"/>
</dbReference>
<evidence type="ECO:0000313" key="3">
    <source>
        <dbReference type="EMBL" id="ODN67410.1"/>
    </source>
</evidence>
<feature type="domain" description="Allophanate hydrolase C-terminal" evidence="2">
    <location>
        <begin position="472"/>
        <end position="595"/>
    </location>
</feature>
<dbReference type="PATRIC" id="fig|291169.3.peg.950"/>
<name>A0A1E3GTN4_9GAMM</name>
<organism evidence="3 4">
    <name type="scientific">Methylophaga muralis</name>
    <dbReference type="NCBI Taxonomy" id="291169"/>
    <lineage>
        <taxon>Bacteria</taxon>
        <taxon>Pseudomonadati</taxon>
        <taxon>Pseudomonadota</taxon>
        <taxon>Gammaproteobacteria</taxon>
        <taxon>Thiotrichales</taxon>
        <taxon>Piscirickettsiaceae</taxon>
        <taxon>Methylophaga</taxon>
    </lineage>
</organism>
<gene>
    <name evidence="3" type="primary">atzF</name>
    <name evidence="3" type="ORF">A9E74_00944</name>
</gene>